<proteinExistence type="predicted"/>
<evidence type="ECO:0000313" key="1">
    <source>
        <dbReference type="EMBL" id="GAA5510031.1"/>
    </source>
</evidence>
<sequence>MSDIEIHNHKLSKLWSEKCELMQDVATKASSRCGEEYGDIIRRSVADFCNQSPPRTNEDFEVRAAELLQLSRFVGAISSAAISARRHPHVARQILAATKAFSKAAISTGDMPNLCWRFATLIAEICRSDRDKRPEVA</sequence>
<dbReference type="EMBL" id="BAABRO010000018">
    <property type="protein sequence ID" value="GAA5510031.1"/>
    <property type="molecule type" value="Genomic_DNA"/>
</dbReference>
<evidence type="ECO:0000313" key="2">
    <source>
        <dbReference type="Proteomes" id="UP001416858"/>
    </source>
</evidence>
<name>A0ABP9VY52_9BACT</name>
<protein>
    <submittedName>
        <fullName evidence="1">Uncharacterized protein</fullName>
    </submittedName>
</protein>
<dbReference type="Proteomes" id="UP001416858">
    <property type="component" value="Unassembled WGS sequence"/>
</dbReference>
<gene>
    <name evidence="1" type="ORF">Rcae01_05537</name>
</gene>
<accession>A0ABP9VY52</accession>
<reference evidence="1 2" key="1">
    <citation type="submission" date="2024-02" db="EMBL/GenBank/DDBJ databases">
        <title>Rhodopirellula caenicola NBRC 110016.</title>
        <authorList>
            <person name="Ichikawa N."/>
            <person name="Katano-Makiyama Y."/>
            <person name="Hidaka K."/>
        </authorList>
    </citation>
    <scope>NUCLEOTIDE SEQUENCE [LARGE SCALE GENOMIC DNA]</scope>
    <source>
        <strain evidence="1 2">NBRC 110016</strain>
    </source>
</reference>
<organism evidence="1 2">
    <name type="scientific">Novipirellula caenicola</name>
    <dbReference type="NCBI Taxonomy" id="1536901"/>
    <lineage>
        <taxon>Bacteria</taxon>
        <taxon>Pseudomonadati</taxon>
        <taxon>Planctomycetota</taxon>
        <taxon>Planctomycetia</taxon>
        <taxon>Pirellulales</taxon>
        <taxon>Pirellulaceae</taxon>
        <taxon>Novipirellula</taxon>
    </lineage>
</organism>
<comment type="caution">
    <text evidence="1">The sequence shown here is derived from an EMBL/GenBank/DDBJ whole genome shotgun (WGS) entry which is preliminary data.</text>
</comment>
<dbReference type="RefSeq" id="WP_345687611.1">
    <property type="nucleotide sequence ID" value="NZ_BAABRO010000018.1"/>
</dbReference>
<keyword evidence="2" id="KW-1185">Reference proteome</keyword>